<dbReference type="EC" id="2.5.1.49" evidence="8"/>
<evidence type="ECO:0000313" key="8">
    <source>
        <dbReference type="EMBL" id="CCI51999.1"/>
    </source>
</evidence>
<dbReference type="PIRSF" id="PIRSF001434">
    <property type="entry name" value="CGS"/>
    <property type="match status" value="1"/>
</dbReference>
<comment type="similarity">
    <text evidence="2 6">Belongs to the trans-sulfuration enzymes family.</text>
</comment>
<dbReference type="GO" id="GO:0006535">
    <property type="term" value="P:cysteine biosynthetic process from serine"/>
    <property type="evidence" value="ECO:0007669"/>
    <property type="project" value="TreeGrafter"/>
</dbReference>
<dbReference type="InterPro" id="IPR015424">
    <property type="entry name" value="PyrdxlP-dep_Trfase"/>
</dbReference>
<dbReference type="EMBL" id="CAJC01000044">
    <property type="protein sequence ID" value="CCI51999.1"/>
    <property type="molecule type" value="Genomic_DNA"/>
</dbReference>
<dbReference type="PANTHER" id="PTHR43797">
    <property type="entry name" value="HOMOCYSTEINE/CYSTEINE SYNTHASE"/>
    <property type="match status" value="1"/>
</dbReference>
<reference evidence="8 9" key="1">
    <citation type="journal article" date="2013" name="ISME J.">
        <title>A metabolic model for members of the genus Tetrasphaera involved in enhanced biological phosphorus removal.</title>
        <authorList>
            <person name="Kristiansen R."/>
            <person name="Nguyen H.T.T."/>
            <person name="Saunders A.M."/>
            <person name="Nielsen J.L."/>
            <person name="Wimmer R."/>
            <person name="Le V.Q."/>
            <person name="McIlroy S.J."/>
            <person name="Petrovski S."/>
            <person name="Seviour R.J."/>
            <person name="Calteau A."/>
            <person name="Nielsen K.L."/>
            <person name="Nielsen P.H."/>
        </authorList>
    </citation>
    <scope>NUCLEOTIDE SEQUENCE [LARGE SCALE GENOMIC DNA]</scope>
    <source>
        <strain evidence="8 9">Ben 74</strain>
    </source>
</reference>
<dbReference type="InterPro" id="IPR006235">
    <property type="entry name" value="OAc-hSer/O-AcSer_sulfhydrylase"/>
</dbReference>
<name>A0A077M615_9MICO</name>
<dbReference type="PROSITE" id="PS00868">
    <property type="entry name" value="CYS_MET_METAB_PP"/>
    <property type="match status" value="1"/>
</dbReference>
<comment type="cofactor">
    <cofactor evidence="1 6">
        <name>pyridoxal 5'-phosphate</name>
        <dbReference type="ChEBI" id="CHEBI:597326"/>
    </cofactor>
</comment>
<dbReference type="OrthoDB" id="9780685at2"/>
<evidence type="ECO:0000256" key="7">
    <source>
        <dbReference type="SAM" id="MobiDB-lite"/>
    </source>
</evidence>
<proteinExistence type="inferred from homology"/>
<dbReference type="GO" id="GO:0030170">
    <property type="term" value="F:pyridoxal phosphate binding"/>
    <property type="evidence" value="ECO:0007669"/>
    <property type="project" value="InterPro"/>
</dbReference>
<gene>
    <name evidence="8" type="ORF">BN13_1380001</name>
</gene>
<keyword evidence="4 5" id="KW-0663">Pyridoxal phosphate</keyword>
<dbReference type="GO" id="GO:0003961">
    <property type="term" value="F:O-acetylhomoserine aminocarboxypropyltransferase activity"/>
    <property type="evidence" value="ECO:0007669"/>
    <property type="project" value="UniProtKB-EC"/>
</dbReference>
<evidence type="ECO:0000256" key="5">
    <source>
        <dbReference type="PIRSR" id="PIRSR001434-2"/>
    </source>
</evidence>
<keyword evidence="3 8" id="KW-0808">Transferase</keyword>
<dbReference type="NCBIfam" id="NF005872">
    <property type="entry name" value="PRK07812.1"/>
    <property type="match status" value="1"/>
</dbReference>
<evidence type="ECO:0000256" key="6">
    <source>
        <dbReference type="RuleBase" id="RU362118"/>
    </source>
</evidence>
<feature type="region of interest" description="Disordered" evidence="7">
    <location>
        <begin position="1"/>
        <end position="21"/>
    </location>
</feature>
<dbReference type="NCBIfam" id="TIGR01326">
    <property type="entry name" value="OAH_OAS_sulfhy"/>
    <property type="match status" value="1"/>
</dbReference>
<dbReference type="Gene3D" id="3.90.1150.10">
    <property type="entry name" value="Aspartate Aminotransferase, domain 1"/>
    <property type="match status" value="1"/>
</dbReference>
<dbReference type="SUPFAM" id="SSF53383">
    <property type="entry name" value="PLP-dependent transferases"/>
    <property type="match status" value="1"/>
</dbReference>
<comment type="caution">
    <text evidence="8">The sequence shown here is derived from an EMBL/GenBank/DDBJ whole genome shotgun (WGS) entry which is preliminary data.</text>
</comment>
<keyword evidence="8" id="KW-0456">Lyase</keyword>
<dbReference type="GO" id="GO:0019346">
    <property type="term" value="P:transsulfuration"/>
    <property type="evidence" value="ECO:0007669"/>
    <property type="project" value="InterPro"/>
</dbReference>
<dbReference type="InterPro" id="IPR015421">
    <property type="entry name" value="PyrdxlP-dep_Trfase_major"/>
</dbReference>
<dbReference type="GO" id="GO:0005737">
    <property type="term" value="C:cytoplasm"/>
    <property type="evidence" value="ECO:0007669"/>
    <property type="project" value="TreeGrafter"/>
</dbReference>
<evidence type="ECO:0000256" key="4">
    <source>
        <dbReference type="ARBA" id="ARBA00022898"/>
    </source>
</evidence>
<accession>A0A077M615</accession>
<dbReference type="AlphaFoldDB" id="A0A077M615"/>
<dbReference type="STRING" id="1193518.BN13_1380001"/>
<keyword evidence="9" id="KW-1185">Reference proteome</keyword>
<dbReference type="InterPro" id="IPR015422">
    <property type="entry name" value="PyrdxlP-dep_Trfase_small"/>
</dbReference>
<dbReference type="RefSeq" id="WP_048548236.1">
    <property type="nucleotide sequence ID" value="NZ_HF571038.1"/>
</dbReference>
<dbReference type="CDD" id="cd00614">
    <property type="entry name" value="CGS_like"/>
    <property type="match status" value="1"/>
</dbReference>
<dbReference type="GO" id="GO:0016829">
    <property type="term" value="F:lyase activity"/>
    <property type="evidence" value="ECO:0007669"/>
    <property type="project" value="UniProtKB-KW"/>
</dbReference>
<dbReference type="GO" id="GO:0071269">
    <property type="term" value="P:L-homocysteine biosynthetic process"/>
    <property type="evidence" value="ECO:0007669"/>
    <property type="project" value="TreeGrafter"/>
</dbReference>
<dbReference type="GO" id="GO:0004124">
    <property type="term" value="F:cysteine synthase activity"/>
    <property type="evidence" value="ECO:0007669"/>
    <property type="project" value="TreeGrafter"/>
</dbReference>
<feature type="compositionally biased region" description="Basic and acidic residues" evidence="7">
    <location>
        <begin position="1"/>
        <end position="12"/>
    </location>
</feature>
<dbReference type="Pfam" id="PF01053">
    <property type="entry name" value="Cys_Met_Meta_PP"/>
    <property type="match status" value="1"/>
</dbReference>
<protein>
    <submittedName>
        <fullName evidence="8">O-acetylhomoserine (Thiol)-lyase</fullName>
        <ecNumber evidence="8">2.5.1.49</ecNumber>
    </submittedName>
</protein>
<dbReference type="FunFam" id="3.40.640.10:FF:000035">
    <property type="entry name" value="O-succinylhomoserine sulfhydrylase"/>
    <property type="match status" value="1"/>
</dbReference>
<dbReference type="InterPro" id="IPR000277">
    <property type="entry name" value="Cys/Met-Metab_PyrdxlP-dep_enz"/>
</dbReference>
<sequence>MSESDWKFETRQVHAGGQPDPATGARALPIYQTTSYVFKDTDHAANLFALKEFGNIYTRIMNPTQDAVEQRLASLEGGVGALMVSSGQSATTLGLLNIAEAGDHIVASAALYGGTFNLLKYTFAKMGIEVTFIEDQADLDEWRSAIKDNTKALFGESIANPKADVLDIQGVADVAHAAGVPLVVDNTIATPYVIRPLEWGADVVLHSATKYLGGHGSSIAGVIIDGGTFDYAKDPAKFPNFNEPDPSYHGLRFGPDLGVGSPFGANLSYILKARVQLLRDLGSAVSPFNAFLIQQGVETLSLRMDRHLANTRMVVEFLSSHPQVESVRWASNPGNPGKDRADKYAPLGAGAVIGFEIAGGLEAGKKFVEGLTLHSHVANIGDVRSLVIHPASTTHSQGGDEDRLKAGVTPGLVRLAVGIEHPDDIIADLEQGFAAAAG</sequence>
<dbReference type="Proteomes" id="UP000035720">
    <property type="component" value="Unassembled WGS sequence"/>
</dbReference>
<feature type="modified residue" description="N6-(pyridoxal phosphate)lysine" evidence="5">
    <location>
        <position position="210"/>
    </location>
</feature>
<evidence type="ECO:0000313" key="9">
    <source>
        <dbReference type="Proteomes" id="UP000035720"/>
    </source>
</evidence>
<evidence type="ECO:0000256" key="2">
    <source>
        <dbReference type="ARBA" id="ARBA00009077"/>
    </source>
</evidence>
<dbReference type="InterPro" id="IPR054542">
    <property type="entry name" value="Cys_met_metab_PP"/>
</dbReference>
<dbReference type="Gene3D" id="3.40.640.10">
    <property type="entry name" value="Type I PLP-dependent aspartate aminotransferase-like (Major domain)"/>
    <property type="match status" value="1"/>
</dbReference>
<evidence type="ECO:0000256" key="1">
    <source>
        <dbReference type="ARBA" id="ARBA00001933"/>
    </source>
</evidence>
<evidence type="ECO:0000256" key="3">
    <source>
        <dbReference type="ARBA" id="ARBA00022679"/>
    </source>
</evidence>
<dbReference type="PANTHER" id="PTHR43797:SF2">
    <property type="entry name" value="HOMOCYSTEINE_CYSTEINE SYNTHASE"/>
    <property type="match status" value="1"/>
</dbReference>
<organism evidence="8 9">
    <name type="scientific">Nostocoides jenkinsii Ben 74</name>
    <dbReference type="NCBI Taxonomy" id="1193518"/>
    <lineage>
        <taxon>Bacteria</taxon>
        <taxon>Bacillati</taxon>
        <taxon>Actinomycetota</taxon>
        <taxon>Actinomycetes</taxon>
        <taxon>Micrococcales</taxon>
        <taxon>Intrasporangiaceae</taxon>
        <taxon>Nostocoides</taxon>
    </lineage>
</organism>